<reference evidence="3" key="1">
    <citation type="submission" date="2017-03" db="EMBL/GenBank/DDBJ databases">
        <title>Phytopthora megakarya and P. palmivora, two closely related causual agents of cacao black pod achieved similar genome size and gene model numbers by different mechanisms.</title>
        <authorList>
            <person name="Ali S."/>
            <person name="Shao J."/>
            <person name="Larry D.J."/>
            <person name="Kronmiller B."/>
            <person name="Shen D."/>
            <person name="Strem M.D."/>
            <person name="Melnick R.L."/>
            <person name="Guiltinan M.J."/>
            <person name="Tyler B.M."/>
            <person name="Meinhardt L.W."/>
            <person name="Bailey B.A."/>
        </authorList>
    </citation>
    <scope>NUCLEOTIDE SEQUENCE [LARGE SCALE GENOMIC DNA]</scope>
    <source>
        <strain evidence="3">zdho120</strain>
    </source>
</reference>
<keyword evidence="3" id="KW-1185">Reference proteome</keyword>
<gene>
    <name evidence="2" type="ORF">PHMEG_00029729</name>
</gene>
<dbReference type="EMBL" id="NBNE01008624">
    <property type="protein sequence ID" value="OWY99291.1"/>
    <property type="molecule type" value="Genomic_DNA"/>
</dbReference>
<dbReference type="STRING" id="4795.A0A225V1P6"/>
<feature type="region of interest" description="Disordered" evidence="1">
    <location>
        <begin position="1"/>
        <end position="20"/>
    </location>
</feature>
<name>A0A225V1P6_9STRA</name>
<evidence type="ECO:0000313" key="3">
    <source>
        <dbReference type="Proteomes" id="UP000198211"/>
    </source>
</evidence>
<protein>
    <submittedName>
        <fullName evidence="2">Uncharacterized protein</fullName>
    </submittedName>
</protein>
<organism evidence="2 3">
    <name type="scientific">Phytophthora megakarya</name>
    <dbReference type="NCBI Taxonomy" id="4795"/>
    <lineage>
        <taxon>Eukaryota</taxon>
        <taxon>Sar</taxon>
        <taxon>Stramenopiles</taxon>
        <taxon>Oomycota</taxon>
        <taxon>Peronosporomycetes</taxon>
        <taxon>Peronosporales</taxon>
        <taxon>Peronosporaceae</taxon>
        <taxon>Phytophthora</taxon>
    </lineage>
</organism>
<evidence type="ECO:0000313" key="2">
    <source>
        <dbReference type="EMBL" id="OWY99291.1"/>
    </source>
</evidence>
<evidence type="ECO:0000256" key="1">
    <source>
        <dbReference type="SAM" id="MobiDB-lite"/>
    </source>
</evidence>
<dbReference type="OrthoDB" id="108345at2759"/>
<sequence length="195" mass="21219">MLNSPSNKTTLSTPSTKATANSPTVYAHVNRILDRVAPGAEVTKALSSHSFRRRGAQHANGCEELTERWIFGRGSRNMSTTKMGYKPNETVALQDLSRFDSQTLTRIETVQQIVFASCYNLATNGLNIVRQLIHVLIASVLCHFPHLNALNTSSPAVSRIAKAVTSSGGTIVDLMSWASHLVLPADICEINKCPD</sequence>
<proteinExistence type="predicted"/>
<dbReference type="Proteomes" id="UP000198211">
    <property type="component" value="Unassembled WGS sequence"/>
</dbReference>
<accession>A0A225V1P6</accession>
<dbReference type="AlphaFoldDB" id="A0A225V1P6"/>
<comment type="caution">
    <text evidence="2">The sequence shown here is derived from an EMBL/GenBank/DDBJ whole genome shotgun (WGS) entry which is preliminary data.</text>
</comment>